<evidence type="ECO:0000259" key="4">
    <source>
        <dbReference type="Pfam" id="PF01420"/>
    </source>
</evidence>
<keyword evidence="3" id="KW-0238">DNA-binding</keyword>
<dbReference type="Pfam" id="PF01420">
    <property type="entry name" value="Methylase_S"/>
    <property type="match status" value="1"/>
</dbReference>
<dbReference type="CDD" id="cd17267">
    <property type="entry name" value="RMtype1_S_EcoAO83I-TRD1-CR1_like"/>
    <property type="match status" value="1"/>
</dbReference>
<dbReference type="SUPFAM" id="SSF116734">
    <property type="entry name" value="DNA methylase specificity domain"/>
    <property type="match status" value="2"/>
</dbReference>
<dbReference type="Proteomes" id="UP000237718">
    <property type="component" value="Unassembled WGS sequence"/>
</dbReference>
<accession>A0A2T1AEV6</accession>
<dbReference type="InterPro" id="IPR044946">
    <property type="entry name" value="Restrct_endonuc_typeI_TRD_sf"/>
</dbReference>
<evidence type="ECO:0000256" key="3">
    <source>
        <dbReference type="ARBA" id="ARBA00023125"/>
    </source>
</evidence>
<dbReference type="InterPro" id="IPR052021">
    <property type="entry name" value="Type-I_RS_S_subunit"/>
</dbReference>
<dbReference type="PANTHER" id="PTHR30408:SF13">
    <property type="entry name" value="TYPE I RESTRICTION ENZYME HINDI SPECIFICITY SUBUNIT"/>
    <property type="match status" value="1"/>
</dbReference>
<comment type="similarity">
    <text evidence="1">Belongs to the type-I restriction system S methylase family.</text>
</comment>
<dbReference type="OrthoDB" id="512700at2"/>
<gene>
    <name evidence="5" type="ORF">CLV89_10812</name>
</gene>
<comment type="caution">
    <text evidence="5">The sequence shown here is derived from an EMBL/GenBank/DDBJ whole genome shotgun (WGS) entry which is preliminary data.</text>
</comment>
<evidence type="ECO:0000313" key="5">
    <source>
        <dbReference type="EMBL" id="PRZ46868.1"/>
    </source>
</evidence>
<name>A0A2T1AEV6_TRISK</name>
<evidence type="ECO:0000256" key="1">
    <source>
        <dbReference type="ARBA" id="ARBA00010923"/>
    </source>
</evidence>
<evidence type="ECO:0000256" key="2">
    <source>
        <dbReference type="ARBA" id="ARBA00022747"/>
    </source>
</evidence>
<keyword evidence="2" id="KW-0680">Restriction system</keyword>
<feature type="domain" description="Type I restriction modification DNA specificity" evidence="4">
    <location>
        <begin position="33"/>
        <end position="181"/>
    </location>
</feature>
<dbReference type="RefSeq" id="WP_106164139.1">
    <property type="nucleotide sequence ID" value="NZ_PVUF01000008.1"/>
</dbReference>
<dbReference type="Gene3D" id="3.90.220.20">
    <property type="entry name" value="DNA methylase specificity domains"/>
    <property type="match status" value="2"/>
</dbReference>
<proteinExistence type="inferred from homology"/>
<dbReference type="CDD" id="cd17256">
    <property type="entry name" value="RMtype1_S_EcoJA65PI-TRD1-CR1_like"/>
    <property type="match status" value="1"/>
</dbReference>
<reference evidence="5 6" key="1">
    <citation type="submission" date="2018-03" db="EMBL/GenBank/DDBJ databases">
        <title>Genomic Encyclopedia of Archaeal and Bacterial Type Strains, Phase II (KMG-II): from individual species to whole genera.</title>
        <authorList>
            <person name="Goeker M."/>
        </authorList>
    </citation>
    <scope>NUCLEOTIDE SEQUENCE [LARGE SCALE GENOMIC DNA]</scope>
    <source>
        <strain evidence="5 6">DSM 25328</strain>
    </source>
</reference>
<protein>
    <submittedName>
        <fullName evidence="5">Type I restriction enzyme S subunit</fullName>
    </submittedName>
</protein>
<dbReference type="GO" id="GO:0003677">
    <property type="term" value="F:DNA binding"/>
    <property type="evidence" value="ECO:0007669"/>
    <property type="project" value="UniProtKB-KW"/>
</dbReference>
<dbReference type="PANTHER" id="PTHR30408">
    <property type="entry name" value="TYPE-1 RESTRICTION ENZYME ECOKI SPECIFICITY PROTEIN"/>
    <property type="match status" value="1"/>
</dbReference>
<organism evidence="5 6">
    <name type="scientific">Tritonibacter scottomollicae</name>
    <name type="common">Epibacterium scottomollicae</name>
    <dbReference type="NCBI Taxonomy" id="483013"/>
    <lineage>
        <taxon>Bacteria</taxon>
        <taxon>Pseudomonadati</taxon>
        <taxon>Pseudomonadota</taxon>
        <taxon>Alphaproteobacteria</taxon>
        <taxon>Rhodobacterales</taxon>
        <taxon>Paracoccaceae</taxon>
        <taxon>Tritonibacter</taxon>
    </lineage>
</organism>
<dbReference type="GO" id="GO:0009307">
    <property type="term" value="P:DNA restriction-modification system"/>
    <property type="evidence" value="ECO:0007669"/>
    <property type="project" value="UniProtKB-KW"/>
</dbReference>
<evidence type="ECO:0000313" key="6">
    <source>
        <dbReference type="Proteomes" id="UP000237718"/>
    </source>
</evidence>
<dbReference type="InterPro" id="IPR000055">
    <property type="entry name" value="Restrct_endonuc_typeI_TRD"/>
</dbReference>
<sequence>MTDDSTTLGEFCDQSRKITYGIVQPGKATLDGVPIIRVNNFSGHSLNLSEKLQVAPEVEASYQRSRPKPGDLLISLVGSIGQVAIAPPEIEGWNLARAVGLVPFDDIAKAHWAAYAIQLKENQRFIRQRANTTVQATFNLKDLAEIPIPKPGDDVENAALKVLRILDDKIELNRRMSETLEEMARALFRDWFVTFGPTRRQMEGATDACAIMGHAFPPEKAATLVPLFPAKLGDDGLPEGWEMRDLRSALTLNYGKSLTKKARNPGPFNVFGSGGISGTHDAALAKGPSIIVGRKGTVGSLYWTRADFYAIDTVFYVTSDYPMVYCHRLIETLGLETMNTDAAVPGLNRDNAYRQEFAFGGDDLIHAYAEFVGTLTEKSDANQQENQTLAEMRDLLLPKFMSGEIRLKGARMIV</sequence>
<dbReference type="AlphaFoldDB" id="A0A2T1AEV6"/>
<dbReference type="EMBL" id="PVUF01000008">
    <property type="protein sequence ID" value="PRZ46868.1"/>
    <property type="molecule type" value="Genomic_DNA"/>
</dbReference>